<dbReference type="Proteomes" id="UP000005737">
    <property type="component" value="Unassembled WGS sequence"/>
</dbReference>
<dbReference type="STRING" id="183.GCA_002009735_01792"/>
<gene>
    <name evidence="2" type="ORF">Lepil_1189</name>
</gene>
<dbReference type="EMBL" id="JH597773">
    <property type="protein sequence ID" value="EHQ05883.1"/>
    <property type="molecule type" value="Genomic_DNA"/>
</dbReference>
<protein>
    <submittedName>
        <fullName evidence="2">Uncharacterized protein</fullName>
    </submittedName>
</protein>
<evidence type="ECO:0000313" key="2">
    <source>
        <dbReference type="EMBL" id="EHQ05883.1"/>
    </source>
</evidence>
<reference evidence="2 3" key="1">
    <citation type="submission" date="2011-10" db="EMBL/GenBank/DDBJ databases">
        <title>The Improved High-Quality Draft genome of Leptonema illini DSM 21528.</title>
        <authorList>
            <consortium name="US DOE Joint Genome Institute (JGI-PGF)"/>
            <person name="Lucas S."/>
            <person name="Copeland A."/>
            <person name="Lapidus A."/>
            <person name="Glavina del Rio T."/>
            <person name="Dalin E."/>
            <person name="Tice H."/>
            <person name="Bruce D."/>
            <person name="Goodwin L."/>
            <person name="Pitluck S."/>
            <person name="Peters L."/>
            <person name="Mikhailova N."/>
            <person name="Held B."/>
            <person name="Kyrpides N."/>
            <person name="Mavromatis K."/>
            <person name="Ivanova N."/>
            <person name="Markowitz V."/>
            <person name="Cheng J.-F."/>
            <person name="Hugenholtz P."/>
            <person name="Woyke T."/>
            <person name="Wu D."/>
            <person name="Gronow S."/>
            <person name="Wellnitz S."/>
            <person name="Brambilla E.-M."/>
            <person name="Klenk H.-P."/>
            <person name="Eisen J.A."/>
        </authorList>
    </citation>
    <scope>NUCLEOTIDE SEQUENCE [LARGE SCALE GENOMIC DNA]</scope>
    <source>
        <strain evidence="2 3">DSM 21528</strain>
    </source>
</reference>
<evidence type="ECO:0000256" key="1">
    <source>
        <dbReference type="SAM" id="MobiDB-lite"/>
    </source>
</evidence>
<proteinExistence type="predicted"/>
<dbReference type="AlphaFoldDB" id="H2CHN8"/>
<dbReference type="HOGENOM" id="CLU_3374425_0_0_12"/>
<organism evidence="2 3">
    <name type="scientific">Leptonema illini DSM 21528</name>
    <dbReference type="NCBI Taxonomy" id="929563"/>
    <lineage>
        <taxon>Bacteria</taxon>
        <taxon>Pseudomonadati</taxon>
        <taxon>Spirochaetota</taxon>
        <taxon>Spirochaetia</taxon>
        <taxon>Leptospirales</taxon>
        <taxon>Leptospiraceae</taxon>
        <taxon>Leptonema</taxon>
    </lineage>
</organism>
<evidence type="ECO:0000313" key="3">
    <source>
        <dbReference type="Proteomes" id="UP000005737"/>
    </source>
</evidence>
<sequence>MAHSKKINVQRKHRKRLKKLKERRRALIASAKKK</sequence>
<keyword evidence="3" id="KW-1185">Reference proteome</keyword>
<name>H2CHN8_9LEPT</name>
<feature type="region of interest" description="Disordered" evidence="1">
    <location>
        <begin position="1"/>
        <end position="34"/>
    </location>
</feature>
<accession>H2CHN8</accession>